<dbReference type="InterPro" id="IPR001451">
    <property type="entry name" value="Hexapep"/>
</dbReference>
<reference evidence="7" key="1">
    <citation type="submission" date="2017-08" db="EMBL/GenBank/DDBJ databases">
        <authorList>
            <person name="Brisse S."/>
        </authorList>
    </citation>
    <scope>NUCLEOTIDE SEQUENCE [LARGE SCALE GENOMIC DNA]</scope>
    <source>
        <strain evidence="7">06D021</strain>
    </source>
</reference>
<dbReference type="InterPro" id="IPR007691">
    <property type="entry name" value="LpxD"/>
</dbReference>
<gene>
    <name evidence="6" type="ORF">KOSB73_340009</name>
</gene>
<keyword evidence="1" id="KW-0444">Lipid biosynthesis</keyword>
<dbReference type="GO" id="GO:0009245">
    <property type="term" value="P:lipid A biosynthetic process"/>
    <property type="evidence" value="ECO:0007669"/>
    <property type="project" value="UniProtKB-KW"/>
</dbReference>
<dbReference type="PANTHER" id="PTHR43378:SF2">
    <property type="entry name" value="UDP-3-O-ACYLGLUCOSAMINE N-ACYLTRANSFERASE 1, MITOCHONDRIAL-RELATED"/>
    <property type="match status" value="1"/>
</dbReference>
<dbReference type="PANTHER" id="PTHR43378">
    <property type="entry name" value="UDP-3-O-ACYLGLUCOSAMINE N-ACYLTRANSFERASE"/>
    <property type="match status" value="1"/>
</dbReference>
<name>A0A285B8P7_9ENTR</name>
<dbReference type="InterPro" id="IPR011004">
    <property type="entry name" value="Trimer_LpxA-like_sf"/>
</dbReference>
<dbReference type="EMBL" id="FZTC01000028">
    <property type="protein sequence ID" value="SNU37292.1"/>
    <property type="molecule type" value="Genomic_DNA"/>
</dbReference>
<sequence length="335" mass="36581">MFSVMEIATLLSGSYTGDGAIRVNFIRPIRSPDVGGLAIVFAKQDLQFLSGSHADVLIGPDEILDSPAKAHIVISHLDVERLNLFLRSYKVKRFHLNDQGNTSALSDVYIGKHCQIGDGCIFMPGVKIMNGVIIGDNVAIHCNTVIKEGTIIGNNVTIDSNNSIGNYSFEYMASRNGKYQRVESVGRVIIYDDVEIGSNNTIDRGTLGNTTIGRGTKIDNQIQIGHDCHIGENCLIVSQAGFAGHTTLGDHVIVQGQVGTSGHIAIGSHSIIKAKSGVSHSFPENSDLFGYPAKDTRAYYKNIAVLNILTKNHQFKKNRSISDTWRNRFFNFLNS</sequence>
<keyword evidence="4" id="KW-0443">Lipid metabolism</keyword>
<proteinExistence type="predicted"/>
<dbReference type="Pfam" id="PF00132">
    <property type="entry name" value="Hexapep"/>
    <property type="match status" value="2"/>
</dbReference>
<accession>A0A285B8P7</accession>
<dbReference type="Gene3D" id="2.160.10.10">
    <property type="entry name" value="Hexapeptide repeat proteins"/>
    <property type="match status" value="1"/>
</dbReference>
<evidence type="ECO:0000256" key="2">
    <source>
        <dbReference type="ARBA" id="ARBA00022556"/>
    </source>
</evidence>
<protein>
    <submittedName>
        <fullName evidence="6">UDP-3-O-(3-hydroxymyristoyl) glucosamine N-acyltransferase</fullName>
    </submittedName>
</protein>
<evidence type="ECO:0000256" key="4">
    <source>
        <dbReference type="ARBA" id="ARBA00023098"/>
    </source>
</evidence>
<evidence type="ECO:0000256" key="1">
    <source>
        <dbReference type="ARBA" id="ARBA00022516"/>
    </source>
</evidence>
<evidence type="ECO:0000256" key="5">
    <source>
        <dbReference type="ARBA" id="ARBA00023315"/>
    </source>
</evidence>
<dbReference type="CDD" id="cd03352">
    <property type="entry name" value="LbH_LpxD"/>
    <property type="match status" value="1"/>
</dbReference>
<dbReference type="SUPFAM" id="SSF51161">
    <property type="entry name" value="Trimeric LpxA-like enzymes"/>
    <property type="match status" value="1"/>
</dbReference>
<dbReference type="GO" id="GO:0016020">
    <property type="term" value="C:membrane"/>
    <property type="evidence" value="ECO:0007669"/>
    <property type="project" value="GOC"/>
</dbReference>
<keyword evidence="3 6" id="KW-0808">Transferase</keyword>
<dbReference type="Proteomes" id="UP000220639">
    <property type="component" value="Unassembled WGS sequence"/>
</dbReference>
<keyword evidence="5 6" id="KW-0012">Acyltransferase</keyword>
<keyword evidence="2" id="KW-0441">Lipid A biosynthesis</keyword>
<dbReference type="GO" id="GO:0016410">
    <property type="term" value="F:N-acyltransferase activity"/>
    <property type="evidence" value="ECO:0007669"/>
    <property type="project" value="InterPro"/>
</dbReference>
<evidence type="ECO:0000313" key="7">
    <source>
        <dbReference type="Proteomes" id="UP000220639"/>
    </source>
</evidence>
<evidence type="ECO:0000256" key="3">
    <source>
        <dbReference type="ARBA" id="ARBA00022679"/>
    </source>
</evidence>
<evidence type="ECO:0000313" key="6">
    <source>
        <dbReference type="EMBL" id="SNU37292.1"/>
    </source>
</evidence>
<dbReference type="RefSeq" id="WP_004136081.1">
    <property type="nucleotide sequence ID" value="NZ_CABGKG010000039.1"/>
</dbReference>
<dbReference type="AlphaFoldDB" id="A0A285B8P7"/>
<organism evidence="6 7">
    <name type="scientific">Klebsiella grimontii</name>
    <dbReference type="NCBI Taxonomy" id="2058152"/>
    <lineage>
        <taxon>Bacteria</taxon>
        <taxon>Pseudomonadati</taxon>
        <taxon>Pseudomonadota</taxon>
        <taxon>Gammaproteobacteria</taxon>
        <taxon>Enterobacterales</taxon>
        <taxon>Enterobacteriaceae</taxon>
        <taxon>Klebsiella/Raoultella group</taxon>
        <taxon>Klebsiella</taxon>
    </lineage>
</organism>
<dbReference type="NCBIfam" id="NF002060">
    <property type="entry name" value="PRK00892.1"/>
    <property type="match status" value="1"/>
</dbReference>